<dbReference type="Proteomes" id="UP000749559">
    <property type="component" value="Unassembled WGS sequence"/>
</dbReference>
<dbReference type="PANTHER" id="PTHR34407:SF1">
    <property type="entry name" value="SGNH HYDROLASE-TYPE ESTERASE DOMAIN-CONTAINING PROTEIN"/>
    <property type="match status" value="1"/>
</dbReference>
<reference evidence="1" key="1">
    <citation type="submission" date="2022-03" db="EMBL/GenBank/DDBJ databases">
        <authorList>
            <person name="Martin C."/>
        </authorList>
    </citation>
    <scope>NUCLEOTIDE SEQUENCE</scope>
</reference>
<dbReference type="AlphaFoldDB" id="A0A8J1TDK7"/>
<keyword evidence="2" id="KW-1185">Reference proteome</keyword>
<feature type="non-terminal residue" evidence="1">
    <location>
        <position position="107"/>
    </location>
</feature>
<evidence type="ECO:0000313" key="1">
    <source>
        <dbReference type="EMBL" id="CAH1798346.1"/>
    </source>
</evidence>
<evidence type="ECO:0000313" key="2">
    <source>
        <dbReference type="Proteomes" id="UP000749559"/>
    </source>
</evidence>
<comment type="caution">
    <text evidence="1">The sequence shown here is derived from an EMBL/GenBank/DDBJ whole genome shotgun (WGS) entry which is preliminary data.</text>
</comment>
<organism evidence="1 2">
    <name type="scientific">Owenia fusiformis</name>
    <name type="common">Polychaete worm</name>
    <dbReference type="NCBI Taxonomy" id="6347"/>
    <lineage>
        <taxon>Eukaryota</taxon>
        <taxon>Metazoa</taxon>
        <taxon>Spiralia</taxon>
        <taxon>Lophotrochozoa</taxon>
        <taxon>Annelida</taxon>
        <taxon>Polychaeta</taxon>
        <taxon>Sedentaria</taxon>
        <taxon>Canalipalpata</taxon>
        <taxon>Sabellida</taxon>
        <taxon>Oweniida</taxon>
        <taxon>Oweniidae</taxon>
        <taxon>Owenia</taxon>
    </lineage>
</organism>
<dbReference type="EMBL" id="CAIIXF020000011">
    <property type="protein sequence ID" value="CAH1798346.1"/>
    <property type="molecule type" value="Genomic_DNA"/>
</dbReference>
<accession>A0A8J1TDK7</accession>
<proteinExistence type="predicted"/>
<protein>
    <submittedName>
        <fullName evidence="1">Uncharacterized protein</fullName>
    </submittedName>
</protein>
<name>A0A8J1TDK7_OWEFU</name>
<dbReference type="OrthoDB" id="544608at2759"/>
<feature type="non-terminal residue" evidence="1">
    <location>
        <position position="1"/>
    </location>
</feature>
<gene>
    <name evidence="1" type="ORF">OFUS_LOCUS22498</name>
</gene>
<sequence>PVVINNQFIGGTQSVIYSYCLRSCINVTSTDILLMEFALNDDVQGVTRSGMEELVRNIKSLPLAEQPFSMMTNFIVPYKLFGRRNPKCLSIEEVLFNPIAIHYDVTS</sequence>
<dbReference type="PANTHER" id="PTHR34407">
    <property type="entry name" value="EXPRESSED PROTEIN"/>
    <property type="match status" value="1"/>
</dbReference>